<dbReference type="Gene3D" id="1.10.10.2910">
    <property type="match status" value="1"/>
</dbReference>
<dbReference type="InterPro" id="IPR010359">
    <property type="entry name" value="IrrE_HExxH"/>
</dbReference>
<dbReference type="Gene3D" id="1.10.260.40">
    <property type="entry name" value="lambda repressor-like DNA-binding domains"/>
    <property type="match status" value="1"/>
</dbReference>
<dbReference type="PANTHER" id="PTHR43236:SF1">
    <property type="entry name" value="BLL7220 PROTEIN"/>
    <property type="match status" value="1"/>
</dbReference>
<evidence type="ECO:0000256" key="1">
    <source>
        <dbReference type="ARBA" id="ARBA00007227"/>
    </source>
</evidence>
<dbReference type="AlphaFoldDB" id="A0A285RLG6"/>
<dbReference type="Pfam" id="PF06114">
    <property type="entry name" value="Peptidase_M78"/>
    <property type="match status" value="1"/>
</dbReference>
<dbReference type="InterPro" id="IPR001387">
    <property type="entry name" value="Cro/C1-type_HTH"/>
</dbReference>
<reference evidence="3 4" key="1">
    <citation type="submission" date="2017-08" db="EMBL/GenBank/DDBJ databases">
        <authorList>
            <person name="de Groot N.N."/>
        </authorList>
    </citation>
    <scope>NUCLEOTIDE SEQUENCE [LARGE SCALE GENOMIC DNA]</scope>
    <source>
        <strain evidence="3 4">USBA 78</strain>
    </source>
</reference>
<dbReference type="Proteomes" id="UP000219068">
    <property type="component" value="Unassembled WGS sequence"/>
</dbReference>
<evidence type="ECO:0000259" key="2">
    <source>
        <dbReference type="PROSITE" id="PS50943"/>
    </source>
</evidence>
<dbReference type="EMBL" id="OBMM01000001">
    <property type="protein sequence ID" value="SOB94568.1"/>
    <property type="molecule type" value="Genomic_DNA"/>
</dbReference>
<proteinExistence type="inferred from homology"/>
<sequence length="361" mass="40502">MADASFNNKRLILARNRRGMTAKALAEETGLAANTISRLENGLNDPDTDTIKKLATALRYPHQFFLGDDPEFLDSEAVSFRSLSKMASKERNAALAGGALGLQLSEWVEQRFQLPEPNLIDLSYETDPEAAAIALRQHWGIGEKPIGNMIGLLETNGVRVFSLAEQTKNVDAFSFWKSQKPFVFLNTYKTAEHSIFDAAHELGHLVLHMHGGPEESQQAEREANAFASAFLVPAADVKARMPRLIDVNIIIRAKLRWRVSAMAMAYRLRRLGLLTEWQYKSACIELGKRGYRSGEPEGIERETSSVWHKILERLWTERVTKDEIAQNLCVPVDEIDCLLDGVMRTRNSPPLRNTVTLSAVK</sequence>
<dbReference type="PANTHER" id="PTHR43236">
    <property type="entry name" value="ANTITOXIN HIGA1"/>
    <property type="match status" value="1"/>
</dbReference>
<gene>
    <name evidence="3" type="ORF">SAMN05428964_1011113</name>
</gene>
<feature type="domain" description="HTH cro/C1-type" evidence="2">
    <location>
        <begin position="11"/>
        <end position="65"/>
    </location>
</feature>
<dbReference type="SMART" id="SM00530">
    <property type="entry name" value="HTH_XRE"/>
    <property type="match status" value="1"/>
</dbReference>
<name>A0A285RLG6_9PROT</name>
<dbReference type="RefSeq" id="WP_097050735.1">
    <property type="nucleotide sequence ID" value="NZ_OBMM01000001.1"/>
</dbReference>
<comment type="similarity">
    <text evidence="1">Belongs to the short-chain fatty acyl-CoA assimilation regulator (ScfR) family.</text>
</comment>
<protein>
    <submittedName>
        <fullName evidence="3">Zn-dependent peptidase ImmA, M78 family</fullName>
    </submittedName>
</protein>
<organism evidence="3 4">
    <name type="scientific">Thalassospira xiamenensis</name>
    <dbReference type="NCBI Taxonomy" id="220697"/>
    <lineage>
        <taxon>Bacteria</taxon>
        <taxon>Pseudomonadati</taxon>
        <taxon>Pseudomonadota</taxon>
        <taxon>Alphaproteobacteria</taxon>
        <taxon>Rhodospirillales</taxon>
        <taxon>Thalassospiraceae</taxon>
        <taxon>Thalassospira</taxon>
    </lineage>
</organism>
<evidence type="ECO:0000313" key="4">
    <source>
        <dbReference type="Proteomes" id="UP000219068"/>
    </source>
</evidence>
<dbReference type="Pfam" id="PF01381">
    <property type="entry name" value="HTH_3"/>
    <property type="match status" value="1"/>
</dbReference>
<dbReference type="InterPro" id="IPR052345">
    <property type="entry name" value="Rad_response_metalloprotease"/>
</dbReference>
<accession>A0A285RLG6</accession>
<dbReference type="GO" id="GO:0003677">
    <property type="term" value="F:DNA binding"/>
    <property type="evidence" value="ECO:0007669"/>
    <property type="project" value="InterPro"/>
</dbReference>
<dbReference type="SUPFAM" id="SSF47413">
    <property type="entry name" value="lambda repressor-like DNA-binding domains"/>
    <property type="match status" value="1"/>
</dbReference>
<dbReference type="InterPro" id="IPR010982">
    <property type="entry name" value="Lambda_DNA-bd_dom_sf"/>
</dbReference>
<evidence type="ECO:0000313" key="3">
    <source>
        <dbReference type="EMBL" id="SOB94568.1"/>
    </source>
</evidence>
<dbReference type="PROSITE" id="PS50943">
    <property type="entry name" value="HTH_CROC1"/>
    <property type="match status" value="1"/>
</dbReference>
<dbReference type="CDD" id="cd00093">
    <property type="entry name" value="HTH_XRE"/>
    <property type="match status" value="1"/>
</dbReference>